<dbReference type="OMA" id="YWHQFDA"/>
<keyword evidence="7" id="KW-0547">Nucleotide-binding</keyword>
<dbReference type="FunCoup" id="F0ZHC0">
    <property type="interactions" value="326"/>
</dbReference>
<dbReference type="SUPFAM" id="SSF52540">
    <property type="entry name" value="P-loop containing nucleoside triphosphate hydrolases"/>
    <property type="match status" value="1"/>
</dbReference>
<dbReference type="GO" id="GO:0006227">
    <property type="term" value="P:dUDP biosynthetic process"/>
    <property type="evidence" value="ECO:0000318"/>
    <property type="project" value="GO_Central"/>
</dbReference>
<dbReference type="PANTHER" id="PTHR10344">
    <property type="entry name" value="THYMIDYLATE KINASE"/>
    <property type="match status" value="1"/>
</dbReference>
<dbReference type="FunFam" id="3.40.50.300:FF:000679">
    <property type="entry name" value="Thymidylate kinase"/>
    <property type="match status" value="1"/>
</dbReference>
<dbReference type="InParanoid" id="F0ZHC0"/>
<protein>
    <recommendedName>
        <fullName evidence="4">Thymidylate kinase</fullName>
        <ecNumber evidence="3">2.7.4.9</ecNumber>
    </recommendedName>
</protein>
<evidence type="ECO:0000256" key="6">
    <source>
        <dbReference type="ARBA" id="ARBA00022727"/>
    </source>
</evidence>
<dbReference type="InterPro" id="IPR018095">
    <property type="entry name" value="Thymidylate_kin_CS"/>
</dbReference>
<dbReference type="InterPro" id="IPR027417">
    <property type="entry name" value="P-loop_NTPase"/>
</dbReference>
<keyword evidence="8" id="KW-0418">Kinase</keyword>
<dbReference type="STRING" id="5786.F0ZHC0"/>
<dbReference type="AlphaFoldDB" id="F0ZHC0"/>
<dbReference type="Pfam" id="PF02223">
    <property type="entry name" value="Thymidylate_kin"/>
    <property type="match status" value="1"/>
</dbReference>
<dbReference type="GO" id="GO:0004550">
    <property type="term" value="F:nucleoside diphosphate kinase activity"/>
    <property type="evidence" value="ECO:0000318"/>
    <property type="project" value="GO_Central"/>
</dbReference>
<dbReference type="PANTHER" id="PTHR10344:SF1">
    <property type="entry name" value="THYMIDYLATE KINASE"/>
    <property type="match status" value="1"/>
</dbReference>
<evidence type="ECO:0000256" key="9">
    <source>
        <dbReference type="ARBA" id="ARBA00022840"/>
    </source>
</evidence>
<organism evidence="11 12">
    <name type="scientific">Dictyostelium purpureum</name>
    <name type="common">Slime mold</name>
    <dbReference type="NCBI Taxonomy" id="5786"/>
    <lineage>
        <taxon>Eukaryota</taxon>
        <taxon>Amoebozoa</taxon>
        <taxon>Evosea</taxon>
        <taxon>Eumycetozoa</taxon>
        <taxon>Dictyostelia</taxon>
        <taxon>Dictyosteliales</taxon>
        <taxon>Dictyosteliaceae</taxon>
        <taxon>Dictyostelium</taxon>
    </lineage>
</organism>
<dbReference type="GO" id="GO:0004798">
    <property type="term" value="F:dTMP kinase activity"/>
    <property type="evidence" value="ECO:0000318"/>
    <property type="project" value="GO_Central"/>
</dbReference>
<evidence type="ECO:0000256" key="2">
    <source>
        <dbReference type="ARBA" id="ARBA00009776"/>
    </source>
</evidence>
<sequence length="219" mass="25130">MISIQEDNRMNIMKRGLFILFEGADRVGKSTQVQSLTNHISNSRNLPTKSLRFPDRTTPIGQILNQYLQNATNMDDRALHLLFSSNRWEAKDSILELLNSGTNIVVDRYSYSGVAYTAAKGIDVDWCYSCEKGLPEPDIVFYLSMSTEDATKRGDYGGERYEKVEFQMKIKQIYEEKLKRPSWKVINANRTVEEVSNEINQIFDSELESLQKKPIGTLN</sequence>
<dbReference type="GO" id="GO:0005737">
    <property type="term" value="C:cytoplasm"/>
    <property type="evidence" value="ECO:0000318"/>
    <property type="project" value="GO_Central"/>
</dbReference>
<dbReference type="eggNOG" id="KOG3327">
    <property type="taxonomic scope" value="Eukaryota"/>
</dbReference>
<dbReference type="GO" id="GO:0006235">
    <property type="term" value="P:dTTP biosynthetic process"/>
    <property type="evidence" value="ECO:0000318"/>
    <property type="project" value="GO_Central"/>
</dbReference>
<evidence type="ECO:0000256" key="7">
    <source>
        <dbReference type="ARBA" id="ARBA00022741"/>
    </source>
</evidence>
<keyword evidence="6" id="KW-0545">Nucleotide biosynthesis</keyword>
<dbReference type="GO" id="GO:0005739">
    <property type="term" value="C:mitochondrion"/>
    <property type="evidence" value="ECO:0000318"/>
    <property type="project" value="GO_Central"/>
</dbReference>
<dbReference type="CDD" id="cd01672">
    <property type="entry name" value="TMPK"/>
    <property type="match status" value="1"/>
</dbReference>
<evidence type="ECO:0000259" key="10">
    <source>
        <dbReference type="Pfam" id="PF02223"/>
    </source>
</evidence>
<dbReference type="RefSeq" id="XP_003286811.1">
    <property type="nucleotide sequence ID" value="XM_003286763.1"/>
</dbReference>
<keyword evidence="9" id="KW-0067">ATP-binding</keyword>
<evidence type="ECO:0000313" key="12">
    <source>
        <dbReference type="Proteomes" id="UP000001064"/>
    </source>
</evidence>
<evidence type="ECO:0000256" key="4">
    <source>
        <dbReference type="ARBA" id="ARBA00017144"/>
    </source>
</evidence>
<reference evidence="12" key="1">
    <citation type="journal article" date="2011" name="Genome Biol.">
        <title>Comparative genomics of the social amoebae Dictyostelium discoideum and Dictyostelium purpureum.</title>
        <authorList>
            <consortium name="US DOE Joint Genome Institute (JGI-PGF)"/>
            <person name="Sucgang R."/>
            <person name="Kuo A."/>
            <person name="Tian X."/>
            <person name="Salerno W."/>
            <person name="Parikh A."/>
            <person name="Feasley C.L."/>
            <person name="Dalin E."/>
            <person name="Tu H."/>
            <person name="Huang E."/>
            <person name="Barry K."/>
            <person name="Lindquist E."/>
            <person name="Shapiro H."/>
            <person name="Bruce D."/>
            <person name="Schmutz J."/>
            <person name="Salamov A."/>
            <person name="Fey P."/>
            <person name="Gaudet P."/>
            <person name="Anjard C."/>
            <person name="Babu M.M."/>
            <person name="Basu S."/>
            <person name="Bushmanova Y."/>
            <person name="van der Wel H."/>
            <person name="Katoh-Kurasawa M."/>
            <person name="Dinh C."/>
            <person name="Coutinho P.M."/>
            <person name="Saito T."/>
            <person name="Elias M."/>
            <person name="Schaap P."/>
            <person name="Kay R.R."/>
            <person name="Henrissat B."/>
            <person name="Eichinger L."/>
            <person name="Rivero F."/>
            <person name="Putnam N.H."/>
            <person name="West C.M."/>
            <person name="Loomis W.F."/>
            <person name="Chisholm R.L."/>
            <person name="Shaulsky G."/>
            <person name="Strassmann J.E."/>
            <person name="Queller D.C."/>
            <person name="Kuspa A."/>
            <person name="Grigoriev I.V."/>
        </authorList>
    </citation>
    <scope>NUCLEOTIDE SEQUENCE [LARGE SCALE GENOMIC DNA]</scope>
    <source>
        <strain evidence="12">QSDP1</strain>
    </source>
</reference>
<dbReference type="Gene3D" id="3.40.50.300">
    <property type="entry name" value="P-loop containing nucleotide triphosphate hydrolases"/>
    <property type="match status" value="1"/>
</dbReference>
<evidence type="ECO:0000256" key="1">
    <source>
        <dbReference type="ARBA" id="ARBA00004992"/>
    </source>
</evidence>
<evidence type="ECO:0000256" key="5">
    <source>
        <dbReference type="ARBA" id="ARBA00022679"/>
    </source>
</evidence>
<dbReference type="EMBL" id="GL871020">
    <property type="protein sequence ID" value="EGC36643.1"/>
    <property type="molecule type" value="Genomic_DNA"/>
</dbReference>
<dbReference type="GO" id="GO:0005634">
    <property type="term" value="C:nucleus"/>
    <property type="evidence" value="ECO:0000318"/>
    <property type="project" value="GO_Central"/>
</dbReference>
<dbReference type="HAMAP" id="MF_00165">
    <property type="entry name" value="Thymidylate_kinase"/>
    <property type="match status" value="1"/>
</dbReference>
<proteinExistence type="inferred from homology"/>
<accession>F0ZHC0</accession>
<evidence type="ECO:0000313" key="11">
    <source>
        <dbReference type="EMBL" id="EGC36643.1"/>
    </source>
</evidence>
<evidence type="ECO:0000256" key="3">
    <source>
        <dbReference type="ARBA" id="ARBA00012980"/>
    </source>
</evidence>
<dbReference type="NCBIfam" id="TIGR00041">
    <property type="entry name" value="DTMP_kinase"/>
    <property type="match status" value="1"/>
</dbReference>
<comment type="similarity">
    <text evidence="2">Belongs to the thymidylate kinase family.</text>
</comment>
<dbReference type="PROSITE" id="PS01331">
    <property type="entry name" value="THYMIDYLATE_KINASE"/>
    <property type="match status" value="1"/>
</dbReference>
<dbReference type="VEuPathDB" id="AmoebaDB:DICPUDRAFT_97517"/>
<dbReference type="GO" id="GO:0006233">
    <property type="term" value="P:dTDP biosynthetic process"/>
    <property type="evidence" value="ECO:0000318"/>
    <property type="project" value="GO_Central"/>
</dbReference>
<name>F0ZHC0_DICPU</name>
<feature type="domain" description="Thymidylate kinase-like" evidence="10">
    <location>
        <begin position="21"/>
        <end position="199"/>
    </location>
</feature>
<evidence type="ECO:0000256" key="8">
    <source>
        <dbReference type="ARBA" id="ARBA00022777"/>
    </source>
</evidence>
<dbReference type="InterPro" id="IPR039430">
    <property type="entry name" value="Thymidylate_kin-like_dom"/>
</dbReference>
<dbReference type="KEGG" id="dpp:DICPUDRAFT_97517"/>
<dbReference type="OrthoDB" id="425602at2759"/>
<dbReference type="InterPro" id="IPR018094">
    <property type="entry name" value="Thymidylate_kinase"/>
</dbReference>
<keyword evidence="12" id="KW-1185">Reference proteome</keyword>
<comment type="pathway">
    <text evidence="1">Pyrimidine metabolism; dTTP biosynthesis.</text>
</comment>
<dbReference type="GeneID" id="10504205"/>
<dbReference type="GO" id="GO:0005524">
    <property type="term" value="F:ATP binding"/>
    <property type="evidence" value="ECO:0007669"/>
    <property type="project" value="UniProtKB-KW"/>
</dbReference>
<gene>
    <name evidence="11" type="ORF">DICPUDRAFT_97517</name>
</gene>
<dbReference type="EC" id="2.7.4.9" evidence="3"/>
<dbReference type="Proteomes" id="UP000001064">
    <property type="component" value="Unassembled WGS sequence"/>
</dbReference>
<keyword evidence="5" id="KW-0808">Transferase</keyword>